<organism evidence="4 5">
    <name type="scientific">Algoriphagus confluentis</name>
    <dbReference type="NCBI Taxonomy" id="1697556"/>
    <lineage>
        <taxon>Bacteria</taxon>
        <taxon>Pseudomonadati</taxon>
        <taxon>Bacteroidota</taxon>
        <taxon>Cytophagia</taxon>
        <taxon>Cytophagales</taxon>
        <taxon>Cyclobacteriaceae</taxon>
        <taxon>Algoriphagus</taxon>
    </lineage>
</organism>
<dbReference type="Pfam" id="PF21247">
    <property type="entry name" value="Fic-like_C"/>
    <property type="match status" value="1"/>
</dbReference>
<gene>
    <name evidence="4" type="ORF">Aconfl_18840</name>
</gene>
<dbReference type="Gene3D" id="3.30.565.60">
    <property type="match status" value="1"/>
</dbReference>
<dbReference type="PANTHER" id="PTHR30595">
    <property type="entry name" value="GLPR-RELATED TRANSCRIPTIONAL REPRESSOR"/>
    <property type="match status" value="1"/>
</dbReference>
<protein>
    <submittedName>
        <fullName evidence="4">Helix-turn-helix domain-containing protein</fullName>
    </submittedName>
</protein>
<comment type="caution">
    <text evidence="4">The sequence shown here is derived from an EMBL/GenBank/DDBJ whole genome shotgun (WGS) entry which is preliminary data.</text>
</comment>
<dbReference type="Pfam" id="PF13271">
    <property type="entry name" value="DUF4062"/>
    <property type="match status" value="1"/>
</dbReference>
<dbReference type="Pfam" id="PF13749">
    <property type="entry name" value="HATPase_c_4"/>
    <property type="match status" value="1"/>
</dbReference>
<evidence type="ECO:0000256" key="1">
    <source>
        <dbReference type="SAM" id="MobiDB-lite"/>
    </source>
</evidence>
<accession>A0ABQ6PMN7</accession>
<feature type="region of interest" description="Disordered" evidence="1">
    <location>
        <begin position="486"/>
        <end position="512"/>
    </location>
</feature>
<feature type="compositionally biased region" description="Basic and acidic residues" evidence="1">
    <location>
        <begin position="500"/>
        <end position="512"/>
    </location>
</feature>
<dbReference type="EMBL" id="BTPD01000005">
    <property type="protein sequence ID" value="GMQ29241.1"/>
    <property type="molecule type" value="Genomic_DNA"/>
</dbReference>
<dbReference type="InterPro" id="IPR049514">
    <property type="entry name" value="Fic-like_C"/>
</dbReference>
<feature type="domain" description="Filamentation induced by cAMP protein Fic-like C-terminal" evidence="3">
    <location>
        <begin position="437"/>
        <end position="495"/>
    </location>
</feature>
<evidence type="ECO:0000313" key="4">
    <source>
        <dbReference type="EMBL" id="GMQ29241.1"/>
    </source>
</evidence>
<sequence>MPKEIIFISSVQKEFAAERKALAAYIREDELLKLFFEPYLFEEVAATGENPGAVYLKEVKSCDIYIGLLGTDYGFEDRGGISPTEREFDAAQESHKPCWVFIKGSSALQRHPKEAAFIEKVGERVSRKRYETLDELKKEIYRSAILYLKQSGKIDADDFDSSISSKAGLEDISEEALSEFVREAKAKRNFPLKESDSKEKILTHLRLLRQGQLSNSAILAFGKNPQVYFPSATVKCAHFHGLTVSKPIPDYKEYGGTVFQMAENALDFVLSKISLATGDRSKSLLVETSYEIPRAVIAEAIINAIAHRDYYSKGSIQVSVFKDRIEISNPGSLPKELDIAQLKDPHSSYPHNPTLANCMFLTGAIERFGTGIPEMYALTAERGLKAPDFEDNKTFMVTLWRPSARTDHDTVHDTAHDAAHDTAHDFLFLNLEYLPHRLIWILEGEMSRSEMMEKLGLTHRTNFNDNYLDQAFENGWIEMTIPDKPQSKKQRYRLTQAGMAEKEKISNDSKPN</sequence>
<dbReference type="RefSeq" id="WP_338223962.1">
    <property type="nucleotide sequence ID" value="NZ_BTPD01000005.1"/>
</dbReference>
<reference evidence="4 5" key="1">
    <citation type="submission" date="2023-08" db="EMBL/GenBank/DDBJ databases">
        <title>Draft genome sequence of Algoriphagus confluentis.</title>
        <authorList>
            <person name="Takatani N."/>
            <person name="Hosokawa M."/>
            <person name="Sawabe T."/>
        </authorList>
    </citation>
    <scope>NUCLEOTIDE SEQUENCE [LARGE SCALE GENOMIC DNA]</scope>
    <source>
        <strain evidence="4 5">NBRC 111222</strain>
    </source>
</reference>
<dbReference type="InterPro" id="IPR038475">
    <property type="entry name" value="RecG_C_sf"/>
</dbReference>
<evidence type="ECO:0000259" key="2">
    <source>
        <dbReference type="Pfam" id="PF13271"/>
    </source>
</evidence>
<dbReference type="PANTHER" id="PTHR30595:SF6">
    <property type="entry name" value="SCHLAFEN ALBA-2 DOMAIN-CONTAINING PROTEIN"/>
    <property type="match status" value="1"/>
</dbReference>
<keyword evidence="5" id="KW-1185">Reference proteome</keyword>
<evidence type="ECO:0000259" key="3">
    <source>
        <dbReference type="Pfam" id="PF21247"/>
    </source>
</evidence>
<dbReference type="Proteomes" id="UP001338309">
    <property type="component" value="Unassembled WGS sequence"/>
</dbReference>
<dbReference type="InterPro" id="IPR025139">
    <property type="entry name" value="DUF4062"/>
</dbReference>
<feature type="domain" description="DUF4062" evidence="2">
    <location>
        <begin position="6"/>
        <end position="91"/>
    </location>
</feature>
<evidence type="ECO:0000313" key="5">
    <source>
        <dbReference type="Proteomes" id="UP001338309"/>
    </source>
</evidence>
<name>A0ABQ6PMN7_9BACT</name>
<proteinExistence type="predicted"/>